<feature type="region of interest" description="Disordered" evidence="1">
    <location>
        <begin position="1"/>
        <end position="24"/>
    </location>
</feature>
<proteinExistence type="predicted"/>
<dbReference type="EMBL" id="JAEUBE010000487">
    <property type="protein sequence ID" value="KAH3661356.1"/>
    <property type="molecule type" value="Genomic_DNA"/>
</dbReference>
<name>A0A9P8T167_9ASCO</name>
<evidence type="ECO:0000256" key="1">
    <source>
        <dbReference type="SAM" id="MobiDB-lite"/>
    </source>
</evidence>
<reference evidence="2" key="2">
    <citation type="submission" date="2021-01" db="EMBL/GenBank/DDBJ databases">
        <authorList>
            <person name="Schikora-Tamarit M.A."/>
        </authorList>
    </citation>
    <scope>NUCLEOTIDE SEQUENCE</scope>
    <source>
        <strain evidence="2">CBS6075</strain>
    </source>
</reference>
<gene>
    <name evidence="2" type="ORF">OGAPHI_006763</name>
</gene>
<accession>A0A9P8T167</accession>
<reference evidence="2" key="1">
    <citation type="journal article" date="2021" name="Open Biol.">
        <title>Shared evolutionary footprints suggest mitochondrial oxidative damage underlies multiple complex I losses in fungi.</title>
        <authorList>
            <person name="Schikora-Tamarit M.A."/>
            <person name="Marcet-Houben M."/>
            <person name="Nosek J."/>
            <person name="Gabaldon T."/>
        </authorList>
    </citation>
    <scope>NUCLEOTIDE SEQUENCE</scope>
    <source>
        <strain evidence="2">CBS6075</strain>
    </source>
</reference>
<organism evidence="2 3">
    <name type="scientific">Ogataea philodendri</name>
    <dbReference type="NCBI Taxonomy" id="1378263"/>
    <lineage>
        <taxon>Eukaryota</taxon>
        <taxon>Fungi</taxon>
        <taxon>Dikarya</taxon>
        <taxon>Ascomycota</taxon>
        <taxon>Saccharomycotina</taxon>
        <taxon>Pichiomycetes</taxon>
        <taxon>Pichiales</taxon>
        <taxon>Pichiaceae</taxon>
        <taxon>Ogataea</taxon>
    </lineage>
</organism>
<evidence type="ECO:0000313" key="2">
    <source>
        <dbReference type="EMBL" id="KAH3661356.1"/>
    </source>
</evidence>
<dbReference type="AlphaFoldDB" id="A0A9P8T167"/>
<dbReference type="RefSeq" id="XP_046058480.1">
    <property type="nucleotide sequence ID" value="XM_046208084.1"/>
</dbReference>
<protein>
    <submittedName>
        <fullName evidence="2">Uncharacterized protein</fullName>
    </submittedName>
</protein>
<evidence type="ECO:0000313" key="3">
    <source>
        <dbReference type="Proteomes" id="UP000769157"/>
    </source>
</evidence>
<sequence>MIQQWTSKTGSKSHQRVAETGYDEVGDQITDRVSNCKDGEAHYDVGHVGEHTDEFEHVDQFVCYLGDECDCGYKPNNTEKQLDKVGLFLCPNKVVIDTKHWEGSNCEEN</sequence>
<dbReference type="GeneID" id="70238727"/>
<comment type="caution">
    <text evidence="2">The sequence shown here is derived from an EMBL/GenBank/DDBJ whole genome shotgun (WGS) entry which is preliminary data.</text>
</comment>
<feature type="compositionally biased region" description="Polar residues" evidence="1">
    <location>
        <begin position="1"/>
        <end position="12"/>
    </location>
</feature>
<keyword evidence="3" id="KW-1185">Reference proteome</keyword>
<dbReference type="Proteomes" id="UP000769157">
    <property type="component" value="Unassembled WGS sequence"/>
</dbReference>